<sequence>MELIFEGQISAKALMESKQRKIETLIIQKDKRSRDIGYLKALASKNGIVIQTWSREEIDAYANSKSHGGILVKAHQRPQKPLPAQKLTGYLCMIDGVEDPYNLGSIARTLYASGCEALILKKRDWSTAEPTILKASAGAFERLPIYWIQNEEELVTYLKTIQIPLVIAHRDQAKSVYDYTFPKSFCLAIGGALRGLKATLIQNADQNLVLDYGREFRYALDTASVCSAISFEIVRQRRNHHEYQ</sequence>
<keyword evidence="2 6" id="KW-0489">Methyltransferase</keyword>
<dbReference type="Pfam" id="PF00588">
    <property type="entry name" value="SpoU_methylase"/>
    <property type="match status" value="1"/>
</dbReference>
<dbReference type="SUPFAM" id="SSF55315">
    <property type="entry name" value="L30e-like"/>
    <property type="match status" value="1"/>
</dbReference>
<evidence type="ECO:0000313" key="7">
    <source>
        <dbReference type="Proteomes" id="UP000521313"/>
    </source>
</evidence>
<dbReference type="Pfam" id="PF08032">
    <property type="entry name" value="SpoU_sub_bind"/>
    <property type="match status" value="1"/>
</dbReference>
<dbReference type="SUPFAM" id="SSF75217">
    <property type="entry name" value="alpha/beta knot"/>
    <property type="match status" value="1"/>
</dbReference>
<dbReference type="GO" id="GO:0005829">
    <property type="term" value="C:cytosol"/>
    <property type="evidence" value="ECO:0007669"/>
    <property type="project" value="TreeGrafter"/>
</dbReference>
<dbReference type="GO" id="GO:0008173">
    <property type="term" value="F:RNA methyltransferase activity"/>
    <property type="evidence" value="ECO:0007669"/>
    <property type="project" value="InterPro"/>
</dbReference>
<dbReference type="InterPro" id="IPR004441">
    <property type="entry name" value="rRNA_MeTrfase_TrmH"/>
</dbReference>
<comment type="similarity">
    <text evidence="1">Belongs to the class IV-like SAM-binding methyltransferase superfamily. RNA methyltransferase TrmH family.</text>
</comment>
<dbReference type="InterPro" id="IPR001537">
    <property type="entry name" value="SpoU_MeTrfase"/>
</dbReference>
<proteinExistence type="inferred from homology"/>
<dbReference type="EMBL" id="JACHHD010000001">
    <property type="protein sequence ID" value="MBB5184065.1"/>
    <property type="molecule type" value="Genomic_DNA"/>
</dbReference>
<gene>
    <name evidence="6" type="ORF">HNQ43_000098</name>
</gene>
<accession>A0A7W8CYN4</accession>
<feature type="domain" description="RNA 2-O ribose methyltransferase substrate binding" evidence="5">
    <location>
        <begin position="15"/>
        <end position="76"/>
    </location>
</feature>
<organism evidence="6 7">
    <name type="scientific">Faecalicoccus acidiformans</name>
    <dbReference type="NCBI Taxonomy" id="915173"/>
    <lineage>
        <taxon>Bacteria</taxon>
        <taxon>Bacillati</taxon>
        <taxon>Bacillota</taxon>
        <taxon>Erysipelotrichia</taxon>
        <taxon>Erysipelotrichales</taxon>
        <taxon>Erysipelotrichaceae</taxon>
        <taxon>Faecalicoccus</taxon>
    </lineage>
</organism>
<dbReference type="RefSeq" id="WP_183373770.1">
    <property type="nucleotide sequence ID" value="NZ_JACHHD010000001.1"/>
</dbReference>
<dbReference type="Gene3D" id="3.30.1330.30">
    <property type="match status" value="1"/>
</dbReference>
<dbReference type="EC" id="2.1.1.185" evidence="6"/>
<dbReference type="PANTHER" id="PTHR46429:SF1">
    <property type="entry name" value="23S RRNA (GUANOSINE-2'-O-)-METHYLTRANSFERASE RLMB"/>
    <property type="match status" value="1"/>
</dbReference>
<evidence type="ECO:0000256" key="1">
    <source>
        <dbReference type="ARBA" id="ARBA00007228"/>
    </source>
</evidence>
<dbReference type="Gene3D" id="3.40.1280.10">
    <property type="match status" value="1"/>
</dbReference>
<dbReference type="PANTHER" id="PTHR46429">
    <property type="entry name" value="23S RRNA (GUANOSINE-2'-O-)-METHYLTRANSFERASE RLMB"/>
    <property type="match status" value="1"/>
</dbReference>
<dbReference type="InterPro" id="IPR029064">
    <property type="entry name" value="Ribosomal_eL30-like_sf"/>
</dbReference>
<dbReference type="InterPro" id="IPR013123">
    <property type="entry name" value="SpoU_subst-bd"/>
</dbReference>
<evidence type="ECO:0000259" key="5">
    <source>
        <dbReference type="Pfam" id="PF08032"/>
    </source>
</evidence>
<dbReference type="AlphaFoldDB" id="A0A7W8CYN4"/>
<dbReference type="GO" id="GO:0003723">
    <property type="term" value="F:RNA binding"/>
    <property type="evidence" value="ECO:0007669"/>
    <property type="project" value="InterPro"/>
</dbReference>
<evidence type="ECO:0000313" key="6">
    <source>
        <dbReference type="EMBL" id="MBB5184065.1"/>
    </source>
</evidence>
<keyword evidence="3 6" id="KW-0808">Transferase</keyword>
<feature type="domain" description="tRNA/rRNA methyltransferase SpoU type" evidence="4">
    <location>
        <begin position="93"/>
        <end position="210"/>
    </location>
</feature>
<dbReference type="InterPro" id="IPR029028">
    <property type="entry name" value="Alpha/beta_knot_MTases"/>
</dbReference>
<protein>
    <submittedName>
        <fullName evidence="6">23S rRNA (Guanosine2251-2'-O)-methyltransferase</fullName>
        <ecNumber evidence="6">2.1.1.185</ecNumber>
    </submittedName>
</protein>
<dbReference type="InterPro" id="IPR029026">
    <property type="entry name" value="tRNA_m1G_MTases_N"/>
</dbReference>
<name>A0A7W8CYN4_9FIRM</name>
<dbReference type="GO" id="GO:0006396">
    <property type="term" value="P:RNA processing"/>
    <property type="evidence" value="ECO:0007669"/>
    <property type="project" value="InterPro"/>
</dbReference>
<dbReference type="CDD" id="cd18103">
    <property type="entry name" value="SpoU-like_RlmB"/>
    <property type="match status" value="1"/>
</dbReference>
<evidence type="ECO:0000256" key="2">
    <source>
        <dbReference type="ARBA" id="ARBA00022603"/>
    </source>
</evidence>
<evidence type="ECO:0000259" key="4">
    <source>
        <dbReference type="Pfam" id="PF00588"/>
    </source>
</evidence>
<dbReference type="GO" id="GO:0032259">
    <property type="term" value="P:methylation"/>
    <property type="evidence" value="ECO:0007669"/>
    <property type="project" value="UniProtKB-KW"/>
</dbReference>
<evidence type="ECO:0000256" key="3">
    <source>
        <dbReference type="ARBA" id="ARBA00022679"/>
    </source>
</evidence>
<dbReference type="Proteomes" id="UP000521313">
    <property type="component" value="Unassembled WGS sequence"/>
</dbReference>
<reference evidence="6 7" key="1">
    <citation type="submission" date="2020-08" db="EMBL/GenBank/DDBJ databases">
        <title>Genomic Encyclopedia of Type Strains, Phase IV (KMG-IV): sequencing the most valuable type-strain genomes for metagenomic binning, comparative biology and taxonomic classification.</title>
        <authorList>
            <person name="Goeker M."/>
        </authorList>
    </citation>
    <scope>NUCLEOTIDE SEQUENCE [LARGE SCALE GENOMIC DNA]</scope>
    <source>
        <strain evidence="6 7">DSM 26963</strain>
    </source>
</reference>
<comment type="caution">
    <text evidence="6">The sequence shown here is derived from an EMBL/GenBank/DDBJ whole genome shotgun (WGS) entry which is preliminary data.</text>
</comment>